<dbReference type="Pfam" id="PF04250">
    <property type="entry name" value="DUF429"/>
    <property type="match status" value="1"/>
</dbReference>
<dbReference type="PATRIC" id="fig|1303518.3.peg.2488"/>
<dbReference type="InterPro" id="IPR008306">
    <property type="entry name" value="UCP018008"/>
</dbReference>
<dbReference type="OrthoDB" id="9813491at2"/>
<dbReference type="EMBL" id="HF951689">
    <property type="protein sequence ID" value="CCW36195.1"/>
    <property type="molecule type" value="Genomic_DNA"/>
</dbReference>
<dbReference type="InterPro" id="IPR007362">
    <property type="entry name" value="DUF429"/>
</dbReference>
<evidence type="ECO:0000313" key="1">
    <source>
        <dbReference type="EMBL" id="CCW36195.1"/>
    </source>
</evidence>
<dbReference type="Proteomes" id="UP000014227">
    <property type="component" value="Chromosome I"/>
</dbReference>
<dbReference type="InParanoid" id="S0EZE2"/>
<organism evidence="1 2">
    <name type="scientific">Chthonomonas calidirosea (strain DSM 23976 / ICMP 18418 / T49)</name>
    <dbReference type="NCBI Taxonomy" id="1303518"/>
    <lineage>
        <taxon>Bacteria</taxon>
        <taxon>Bacillati</taxon>
        <taxon>Armatimonadota</taxon>
        <taxon>Chthonomonadia</taxon>
        <taxon>Chthonomonadales</taxon>
        <taxon>Chthonomonadaceae</taxon>
        <taxon>Chthonomonas</taxon>
    </lineage>
</organism>
<dbReference type="PIRSF" id="PIRSF018008">
    <property type="entry name" value="UCP018008"/>
    <property type="match status" value="1"/>
</dbReference>
<dbReference type="eggNOG" id="COG4328">
    <property type="taxonomic scope" value="Bacteria"/>
</dbReference>
<dbReference type="AlphaFoldDB" id="S0EZE2"/>
<protein>
    <submittedName>
        <fullName evidence="1">Uncharacterized protein conserved in bacteria</fullName>
    </submittedName>
</protein>
<dbReference type="HOGENOM" id="CLU_065544_0_0_0"/>
<dbReference type="STRING" id="454171.CP488_01702"/>
<gene>
    <name evidence="1" type="ORF">CCALI_02391</name>
</gene>
<dbReference type="RefSeq" id="WP_016483712.1">
    <property type="nucleotide sequence ID" value="NC_021487.1"/>
</dbReference>
<accession>S0EZE2</accession>
<evidence type="ECO:0000313" key="2">
    <source>
        <dbReference type="Proteomes" id="UP000014227"/>
    </source>
</evidence>
<dbReference type="KEGG" id="ccz:CCALI_02391"/>
<name>S0EZE2_CHTCT</name>
<sequence length="264" mass="29649">MRFVGIDLAWGDRNTSAVVVLEPRDASYETLQTLEWHDALGSNEEIVRFVGSIDKGAGLLIGVDAPLIVPNIHGERPCETQLRRCFGRYEAGPLPVNQRICGGRLRGEGLLHLLRTTLGTTPEYRFPPLEPTVRRCLEVFPRSAQCALFHLKRSLKYKAKSGRSLQSRLAEYARYATLLESLETARPSLLPPSWLSEVPKRYGRELKRYEDRLDALLCAYVVATYWHYGEGEHCCVVGDSRHGYILTPVTPELAICLRKGAAQA</sequence>
<keyword evidence="2" id="KW-1185">Reference proteome</keyword>
<reference evidence="2" key="1">
    <citation type="submission" date="2013-03" db="EMBL/GenBank/DDBJ databases">
        <title>Genome sequence of Chthonomonas calidirosea, the first sequenced genome from the Armatimonadetes phylum (formally candidate division OP10).</title>
        <authorList>
            <person name="Lee K.C.Y."/>
            <person name="Morgan X.C."/>
            <person name="Dunfield P.F."/>
            <person name="Tamas I."/>
            <person name="Houghton K.M."/>
            <person name="Vyssotski M."/>
            <person name="Ryan J.L.J."/>
            <person name="Lagutin K."/>
            <person name="McDonald I.R."/>
            <person name="Stott M.B."/>
        </authorList>
    </citation>
    <scope>NUCLEOTIDE SEQUENCE [LARGE SCALE GENOMIC DNA]</scope>
    <source>
        <strain evidence="2">DSM 23976 / ICMP 18418 / T49</strain>
    </source>
</reference>
<proteinExistence type="predicted"/>